<sequence length="302" mass="33739">MNGPVLVTGLPRSGTSWVGKMLAAGGGLVYVNEPLNPQRPPGRSPGVLDATVTHRFQYICRDNEHEWLRAFTDTVALRYRFRAELRRNRAPSDLARMIKYGSAFTVGRLTGRRALLDDPFALLSTGWFAERLGCRVIVMRRDPVALAASWRRLGWTVHFSELLDQPLLVRDHPEVARARPLADSDDQLAKVAMLWRLAAVITARHAARHADILVVGYEELAADPLPGFQRLYRWAGVPWTPRAQRRVRRGCTARGGRRTAFAWTGLSRTAYRPMDSQAALAADTGDLTPEEVTRVRVLATPA</sequence>
<dbReference type="EMBL" id="FNKK01000002">
    <property type="protein sequence ID" value="SDQ48800.1"/>
    <property type="molecule type" value="Genomic_DNA"/>
</dbReference>
<reference evidence="1 2" key="1">
    <citation type="submission" date="2016-10" db="EMBL/GenBank/DDBJ databases">
        <authorList>
            <person name="de Groot N.N."/>
        </authorList>
    </citation>
    <scope>NUCLEOTIDE SEQUENCE [LARGE SCALE GENOMIC DNA]</scope>
    <source>
        <strain evidence="1 2">DSM 43794</strain>
    </source>
</reference>
<dbReference type="Pfam" id="PF13469">
    <property type="entry name" value="Sulfotransfer_3"/>
    <property type="match status" value="1"/>
</dbReference>
<keyword evidence="1" id="KW-0808">Transferase</keyword>
<dbReference type="InterPro" id="IPR027417">
    <property type="entry name" value="P-loop_NTPase"/>
</dbReference>
<dbReference type="Proteomes" id="UP000217103">
    <property type="component" value="Unassembled WGS sequence"/>
</dbReference>
<dbReference type="Gene3D" id="3.40.50.300">
    <property type="entry name" value="P-loop containing nucleotide triphosphate hydrolases"/>
    <property type="match status" value="1"/>
</dbReference>
<dbReference type="RefSeq" id="WP_093257881.1">
    <property type="nucleotide sequence ID" value="NZ_FNKK01000002.1"/>
</dbReference>
<accession>A0A1H1BA92</accession>
<evidence type="ECO:0000313" key="2">
    <source>
        <dbReference type="Proteomes" id="UP000217103"/>
    </source>
</evidence>
<proteinExistence type="predicted"/>
<evidence type="ECO:0000313" key="1">
    <source>
        <dbReference type="EMBL" id="SDQ48800.1"/>
    </source>
</evidence>
<dbReference type="STRING" id="35622.SAMN04489764_0869"/>
<dbReference type="AlphaFoldDB" id="A0A1H1BA92"/>
<dbReference type="SUPFAM" id="SSF52540">
    <property type="entry name" value="P-loop containing nucleoside triphosphate hydrolases"/>
    <property type="match status" value="1"/>
</dbReference>
<organism evidence="1 2">
    <name type="scientific">Thermostaphylospora chromogena</name>
    <dbReference type="NCBI Taxonomy" id="35622"/>
    <lineage>
        <taxon>Bacteria</taxon>
        <taxon>Bacillati</taxon>
        <taxon>Actinomycetota</taxon>
        <taxon>Actinomycetes</taxon>
        <taxon>Streptosporangiales</taxon>
        <taxon>Thermomonosporaceae</taxon>
        <taxon>Thermostaphylospora</taxon>
    </lineage>
</organism>
<keyword evidence="2" id="KW-1185">Reference proteome</keyword>
<dbReference type="GO" id="GO:0016740">
    <property type="term" value="F:transferase activity"/>
    <property type="evidence" value="ECO:0007669"/>
    <property type="project" value="UniProtKB-KW"/>
</dbReference>
<gene>
    <name evidence="1" type="ORF">SAMN04489764_0869</name>
</gene>
<dbReference type="OrthoDB" id="1431348at2"/>
<protein>
    <submittedName>
        <fullName evidence="1">Sulfotransferase family protein</fullName>
    </submittedName>
</protein>
<name>A0A1H1BA92_9ACTN</name>